<sequence length="209" mass="22571">MSCPHLSGMSALLKSAHPYWSPAAIKSALMTTADLVNLNDSKIVDETLNPADVFATGAGHVNPSKANDPGLIYDVAPRDYIPYLCGLGYTEEQVGILARRVVDCTEKIVEGELNYPTFSVSLGSSETFTRTVTNVGEAVSDYSVKIAAPDGVSVSVNPDKLHFTKVNQKETYSVTFSREGNVTSSFSQGYLLWVSTKHAVRSVISVKFI</sequence>
<feature type="domain" description="Peptidase S8/S53" evidence="4">
    <location>
        <begin position="1"/>
        <end position="39"/>
    </location>
</feature>
<dbReference type="InterPro" id="IPR045051">
    <property type="entry name" value="SBT"/>
</dbReference>
<dbReference type="InterPro" id="IPR036852">
    <property type="entry name" value="Peptidase_S8/S53_dom_sf"/>
</dbReference>
<dbReference type="Gene3D" id="3.40.50.200">
    <property type="entry name" value="Peptidase S8/S53 domain"/>
    <property type="match status" value="1"/>
</dbReference>
<comment type="caution">
    <text evidence="3">Lacks conserved residue(s) required for the propagation of feature annotation.</text>
</comment>
<proteinExistence type="inferred from homology"/>
<evidence type="ECO:0000256" key="1">
    <source>
        <dbReference type="ARBA" id="ARBA00011073"/>
    </source>
</evidence>
<evidence type="ECO:0000259" key="4">
    <source>
        <dbReference type="Pfam" id="PF00082"/>
    </source>
</evidence>
<evidence type="ECO:0000313" key="7">
    <source>
        <dbReference type="Proteomes" id="UP001291926"/>
    </source>
</evidence>
<dbReference type="EMBL" id="JAYDYQ010001088">
    <property type="protein sequence ID" value="KAK4488218.1"/>
    <property type="molecule type" value="Genomic_DNA"/>
</dbReference>
<evidence type="ECO:0000256" key="3">
    <source>
        <dbReference type="PROSITE-ProRule" id="PRU01240"/>
    </source>
</evidence>
<comment type="caution">
    <text evidence="6">The sequence shown here is derived from an EMBL/GenBank/DDBJ whole genome shotgun (WGS) entry which is preliminary data.</text>
</comment>
<gene>
    <name evidence="6" type="ORF">RD792_003963</name>
</gene>
<dbReference type="InterPro" id="IPR041469">
    <property type="entry name" value="Subtilisin-like_FN3"/>
</dbReference>
<name>A0ABR0DHB1_9LAMI</name>
<evidence type="ECO:0000259" key="5">
    <source>
        <dbReference type="Pfam" id="PF17766"/>
    </source>
</evidence>
<keyword evidence="7" id="KW-1185">Reference proteome</keyword>
<dbReference type="Pfam" id="PF17766">
    <property type="entry name" value="fn3_6"/>
    <property type="match status" value="1"/>
</dbReference>
<protein>
    <submittedName>
        <fullName evidence="6">Uncharacterized protein</fullName>
    </submittedName>
</protein>
<dbReference type="SUPFAM" id="SSF52743">
    <property type="entry name" value="Subtilisin-like"/>
    <property type="match status" value="1"/>
</dbReference>
<dbReference type="PANTHER" id="PTHR10795">
    <property type="entry name" value="PROPROTEIN CONVERTASE SUBTILISIN/KEXIN"/>
    <property type="match status" value="1"/>
</dbReference>
<dbReference type="PROSITE" id="PS51892">
    <property type="entry name" value="SUBTILASE"/>
    <property type="match status" value="1"/>
</dbReference>
<dbReference type="InterPro" id="IPR000209">
    <property type="entry name" value="Peptidase_S8/S53_dom"/>
</dbReference>
<keyword evidence="2" id="KW-0732">Signal</keyword>
<dbReference type="Proteomes" id="UP001291926">
    <property type="component" value="Unassembled WGS sequence"/>
</dbReference>
<evidence type="ECO:0000313" key="6">
    <source>
        <dbReference type="EMBL" id="KAK4488218.1"/>
    </source>
</evidence>
<reference evidence="6 7" key="1">
    <citation type="journal article" date="2023" name="bioRxiv">
        <title>Genome report: Whole genome sequence and annotation of Penstemon davidsonii.</title>
        <authorList>
            <person name="Ostevik K.L."/>
            <person name="Alabady M."/>
            <person name="Zhang M."/>
            <person name="Rausher M.D."/>
        </authorList>
    </citation>
    <scope>NUCLEOTIDE SEQUENCE [LARGE SCALE GENOMIC DNA]</scope>
    <source>
        <strain evidence="6">DNT005</strain>
        <tissue evidence="6">Whole leaf</tissue>
    </source>
</reference>
<comment type="similarity">
    <text evidence="1 3">Belongs to the peptidase S8 family.</text>
</comment>
<organism evidence="6 7">
    <name type="scientific">Penstemon davidsonii</name>
    <dbReference type="NCBI Taxonomy" id="160366"/>
    <lineage>
        <taxon>Eukaryota</taxon>
        <taxon>Viridiplantae</taxon>
        <taxon>Streptophyta</taxon>
        <taxon>Embryophyta</taxon>
        <taxon>Tracheophyta</taxon>
        <taxon>Spermatophyta</taxon>
        <taxon>Magnoliopsida</taxon>
        <taxon>eudicotyledons</taxon>
        <taxon>Gunneridae</taxon>
        <taxon>Pentapetalae</taxon>
        <taxon>asterids</taxon>
        <taxon>lamiids</taxon>
        <taxon>Lamiales</taxon>
        <taxon>Plantaginaceae</taxon>
        <taxon>Cheloneae</taxon>
        <taxon>Penstemon</taxon>
    </lineage>
</organism>
<feature type="domain" description="Subtilisin-like protease fibronectin type-III" evidence="5">
    <location>
        <begin position="112"/>
        <end position="206"/>
    </location>
</feature>
<evidence type="ECO:0000256" key="2">
    <source>
        <dbReference type="ARBA" id="ARBA00022729"/>
    </source>
</evidence>
<dbReference type="Pfam" id="PF00082">
    <property type="entry name" value="Peptidase_S8"/>
    <property type="match status" value="1"/>
</dbReference>
<accession>A0ABR0DHB1</accession>
<dbReference type="Gene3D" id="2.60.40.2310">
    <property type="match status" value="1"/>
</dbReference>